<keyword evidence="4" id="KW-1185">Reference proteome</keyword>
<dbReference type="PANTHER" id="PTHR33562">
    <property type="entry name" value="ATILLA, ISOFORM B-RELATED-RELATED"/>
    <property type="match status" value="1"/>
</dbReference>
<protein>
    <recommendedName>
        <fullName evidence="5">Activin types I and II receptor domain protein</fullName>
    </recommendedName>
</protein>
<dbReference type="Proteomes" id="UP001303046">
    <property type="component" value="Unassembled WGS sequence"/>
</dbReference>
<feature type="chain" id="PRO_5045404539" description="Activin types I and II receptor domain protein" evidence="2">
    <location>
        <begin position="16"/>
        <end position="291"/>
    </location>
</feature>
<comment type="caution">
    <text evidence="3">The sequence shown here is derived from an EMBL/GenBank/DDBJ whole genome shotgun (WGS) entry which is preliminary data.</text>
</comment>
<name>A0ABR1CJJ5_NECAM</name>
<reference evidence="3 4" key="1">
    <citation type="submission" date="2023-08" db="EMBL/GenBank/DDBJ databases">
        <title>A Necator americanus chromosomal reference genome.</title>
        <authorList>
            <person name="Ilik V."/>
            <person name="Petrzelkova K.J."/>
            <person name="Pardy F."/>
            <person name="Fuh T."/>
            <person name="Niatou-Singa F.S."/>
            <person name="Gouil Q."/>
            <person name="Baker L."/>
            <person name="Ritchie M.E."/>
            <person name="Jex A.R."/>
            <person name="Gazzola D."/>
            <person name="Li H."/>
            <person name="Toshio Fujiwara R."/>
            <person name="Zhan B."/>
            <person name="Aroian R.V."/>
            <person name="Pafco B."/>
            <person name="Schwarz E.M."/>
        </authorList>
    </citation>
    <scope>NUCLEOTIDE SEQUENCE [LARGE SCALE GENOMIC DNA]</scope>
    <source>
        <strain evidence="3 4">Aroian</strain>
        <tissue evidence="3">Whole animal</tissue>
    </source>
</reference>
<organism evidence="3 4">
    <name type="scientific">Necator americanus</name>
    <name type="common">Human hookworm</name>
    <dbReference type="NCBI Taxonomy" id="51031"/>
    <lineage>
        <taxon>Eukaryota</taxon>
        <taxon>Metazoa</taxon>
        <taxon>Ecdysozoa</taxon>
        <taxon>Nematoda</taxon>
        <taxon>Chromadorea</taxon>
        <taxon>Rhabditida</taxon>
        <taxon>Rhabditina</taxon>
        <taxon>Rhabditomorpha</taxon>
        <taxon>Strongyloidea</taxon>
        <taxon>Ancylostomatidae</taxon>
        <taxon>Bunostominae</taxon>
        <taxon>Necator</taxon>
    </lineage>
</organism>
<dbReference type="EMBL" id="JAVFWL010000002">
    <property type="protein sequence ID" value="KAK6738110.1"/>
    <property type="molecule type" value="Genomic_DNA"/>
</dbReference>
<feature type="signal peptide" evidence="2">
    <location>
        <begin position="1"/>
        <end position="15"/>
    </location>
</feature>
<dbReference type="InterPro" id="IPR050975">
    <property type="entry name" value="Sleep_regulator"/>
</dbReference>
<evidence type="ECO:0000313" key="4">
    <source>
        <dbReference type="Proteomes" id="UP001303046"/>
    </source>
</evidence>
<proteinExistence type="predicted"/>
<sequence>MLFLLLLVGLPYVRSVCIQCASPGLRNQWQLTGLPQRPSNLEFHSFCNDLAGDSYSDSVLISTCTSLCFELVIPSGNQYYFVRGCHDDFIEKSVSAQKVQTEKCLFTMVTDQRIPTGIKGTEYASAVAAVRFAKLTEEDEYANAKLKESGFAESDLSKKMIAKGCVATTTVSCVKSIFYDGTGSDNNKDSCTGAYCTSVEGKLNGRKYVERGCSPISPYQDSTCLALLTNTSFHSGPGDGGSLSRTKRSLDAILEGTQCICSTDYCNTSARVSFSVLLATIIVTTVIRFLY</sequence>
<evidence type="ECO:0000256" key="2">
    <source>
        <dbReference type="SAM" id="SignalP"/>
    </source>
</evidence>
<gene>
    <name evidence="3" type="primary">Necator_chrII.g8092</name>
    <name evidence="3" type="ORF">RB195_020298</name>
</gene>
<keyword evidence="1 2" id="KW-0732">Signal</keyword>
<evidence type="ECO:0008006" key="5">
    <source>
        <dbReference type="Google" id="ProtNLM"/>
    </source>
</evidence>
<evidence type="ECO:0000313" key="3">
    <source>
        <dbReference type="EMBL" id="KAK6738110.1"/>
    </source>
</evidence>
<evidence type="ECO:0000256" key="1">
    <source>
        <dbReference type="ARBA" id="ARBA00022729"/>
    </source>
</evidence>
<accession>A0ABR1CJJ5</accession>